<keyword evidence="2" id="KW-1185">Reference proteome</keyword>
<dbReference type="Pfam" id="PF13852">
    <property type="entry name" value="DUF4197"/>
    <property type="match status" value="1"/>
</dbReference>
<sequence>MGGFARRWWVVLGVALAVGAPAQAGWLDRLKGALGKAAPGQAGEAPAGLSTEEITAGLREALIEAARRAAQRASAPGGFLDDPRIHVPLPERLEKAAALARRFGLGGQADAFEETLNRAAERAAAEAFPVLAEAVRGLTFEDVQAVWQGGETAATDYLRRTTRDALYARFLPVVRQAASEVGVTRAYQRLAGRPEIASYVAGSDLDLDHYVTEKALDGLFTLVAEEERRIRTDPVARSTDLLRRVFGAL</sequence>
<dbReference type="AlphaFoldDB" id="A0A3N1YBP0"/>
<dbReference type="Proteomes" id="UP000276634">
    <property type="component" value="Unassembled WGS sequence"/>
</dbReference>
<dbReference type="RefSeq" id="WP_123400726.1">
    <property type="nucleotide sequence ID" value="NZ_RJVI01000001.1"/>
</dbReference>
<name>A0A3N1YBP0_9GAMM</name>
<proteinExistence type="predicted"/>
<dbReference type="InterPro" id="IPR025245">
    <property type="entry name" value="DUF4197"/>
</dbReference>
<protein>
    <submittedName>
        <fullName evidence="1">Uncharacterized protein DUF4197</fullName>
    </submittedName>
</protein>
<dbReference type="EMBL" id="RJVI01000001">
    <property type="protein sequence ID" value="ROR35082.1"/>
    <property type="molecule type" value="Genomic_DNA"/>
</dbReference>
<evidence type="ECO:0000313" key="2">
    <source>
        <dbReference type="Proteomes" id="UP000276634"/>
    </source>
</evidence>
<evidence type="ECO:0000313" key="1">
    <source>
        <dbReference type="EMBL" id="ROR35082.1"/>
    </source>
</evidence>
<gene>
    <name evidence="1" type="ORF">EDC57_0999</name>
</gene>
<organism evidence="1 2">
    <name type="scientific">Inmirania thermothiophila</name>
    <dbReference type="NCBI Taxonomy" id="1750597"/>
    <lineage>
        <taxon>Bacteria</taxon>
        <taxon>Pseudomonadati</taxon>
        <taxon>Pseudomonadota</taxon>
        <taxon>Gammaproteobacteria</taxon>
        <taxon>Chromatiales</taxon>
        <taxon>Ectothiorhodospiraceae</taxon>
        <taxon>Inmirania</taxon>
    </lineage>
</organism>
<comment type="caution">
    <text evidence="1">The sequence shown here is derived from an EMBL/GenBank/DDBJ whole genome shotgun (WGS) entry which is preliminary data.</text>
</comment>
<accession>A0A3N1YBP0</accession>
<reference evidence="1 2" key="1">
    <citation type="submission" date="2018-11" db="EMBL/GenBank/DDBJ databases">
        <title>Genomic Encyclopedia of Type Strains, Phase IV (KMG-IV): sequencing the most valuable type-strain genomes for metagenomic binning, comparative biology and taxonomic classification.</title>
        <authorList>
            <person name="Goeker M."/>
        </authorList>
    </citation>
    <scope>NUCLEOTIDE SEQUENCE [LARGE SCALE GENOMIC DNA]</scope>
    <source>
        <strain evidence="1 2">DSM 100275</strain>
    </source>
</reference>
<dbReference type="OrthoDB" id="5292580at2"/>